<dbReference type="InterPro" id="IPR007300">
    <property type="entry name" value="CidB/LrgB"/>
</dbReference>
<dbReference type="PANTHER" id="PTHR30249:SF0">
    <property type="entry name" value="PLASTIDAL GLYCOLATE_GLYCERATE TRANSLOCATOR 1, CHLOROPLASTIC"/>
    <property type="match status" value="1"/>
</dbReference>
<feature type="compositionally biased region" description="Low complexity" evidence="5">
    <location>
        <begin position="407"/>
        <end position="420"/>
    </location>
</feature>
<organism evidence="7 8">
    <name type="scientific">Coniochaeta ligniaria NRRL 30616</name>
    <dbReference type="NCBI Taxonomy" id="1408157"/>
    <lineage>
        <taxon>Eukaryota</taxon>
        <taxon>Fungi</taxon>
        <taxon>Dikarya</taxon>
        <taxon>Ascomycota</taxon>
        <taxon>Pezizomycotina</taxon>
        <taxon>Sordariomycetes</taxon>
        <taxon>Sordariomycetidae</taxon>
        <taxon>Coniochaetales</taxon>
        <taxon>Coniochaetaceae</taxon>
        <taxon>Coniochaeta</taxon>
    </lineage>
</organism>
<dbReference type="OrthoDB" id="2502820at2759"/>
<accession>A0A1J7IYS4</accession>
<name>A0A1J7IYS4_9PEZI</name>
<feature type="transmembrane region" description="Helical" evidence="6">
    <location>
        <begin position="169"/>
        <end position="191"/>
    </location>
</feature>
<feature type="transmembrane region" description="Helical" evidence="6">
    <location>
        <begin position="99"/>
        <end position="126"/>
    </location>
</feature>
<dbReference type="PANTHER" id="PTHR30249">
    <property type="entry name" value="PUTATIVE SEROTONIN TRANSPORTER"/>
    <property type="match status" value="1"/>
</dbReference>
<reference evidence="7 8" key="1">
    <citation type="submission" date="2016-10" db="EMBL/GenBank/DDBJ databases">
        <title>Draft genome sequence of Coniochaeta ligniaria NRRL30616, a lignocellulolytic fungus for bioabatement of inhibitors in plant biomass hydrolysates.</title>
        <authorList>
            <consortium name="DOE Joint Genome Institute"/>
            <person name="Jimenez D.J."/>
            <person name="Hector R.E."/>
            <person name="Riley R."/>
            <person name="Sun H."/>
            <person name="Grigoriev I.V."/>
            <person name="Van Elsas J.D."/>
            <person name="Nichols N.N."/>
        </authorList>
    </citation>
    <scope>NUCLEOTIDE SEQUENCE [LARGE SCALE GENOMIC DNA]</scope>
    <source>
        <strain evidence="7 8">NRRL 30616</strain>
    </source>
</reference>
<evidence type="ECO:0000313" key="7">
    <source>
        <dbReference type="EMBL" id="OIW32903.1"/>
    </source>
</evidence>
<dbReference type="Proteomes" id="UP000182658">
    <property type="component" value="Unassembled WGS sequence"/>
</dbReference>
<dbReference type="Pfam" id="PF04172">
    <property type="entry name" value="LrgB"/>
    <property type="match status" value="2"/>
</dbReference>
<keyword evidence="2 6" id="KW-0812">Transmembrane</keyword>
<evidence type="ECO:0000256" key="2">
    <source>
        <dbReference type="ARBA" id="ARBA00022692"/>
    </source>
</evidence>
<feature type="transmembrane region" description="Helical" evidence="6">
    <location>
        <begin position="39"/>
        <end position="59"/>
    </location>
</feature>
<keyword evidence="3 6" id="KW-1133">Transmembrane helix</keyword>
<evidence type="ECO:0000256" key="4">
    <source>
        <dbReference type="ARBA" id="ARBA00023136"/>
    </source>
</evidence>
<evidence type="ECO:0000256" key="5">
    <source>
        <dbReference type="SAM" id="MobiDB-lite"/>
    </source>
</evidence>
<protein>
    <submittedName>
        <fullName evidence="7">Uncharacterized protein</fullName>
    </submittedName>
</protein>
<feature type="transmembrane region" description="Helical" evidence="6">
    <location>
        <begin position="285"/>
        <end position="306"/>
    </location>
</feature>
<feature type="compositionally biased region" description="Basic and acidic residues" evidence="5">
    <location>
        <begin position="388"/>
        <end position="404"/>
    </location>
</feature>
<evidence type="ECO:0000313" key="8">
    <source>
        <dbReference type="Proteomes" id="UP000182658"/>
    </source>
</evidence>
<gene>
    <name evidence="7" type="ORF">CONLIGDRAFT_659129</name>
</gene>
<dbReference type="GO" id="GO:0016020">
    <property type="term" value="C:membrane"/>
    <property type="evidence" value="ECO:0007669"/>
    <property type="project" value="UniProtKB-SubCell"/>
</dbReference>
<evidence type="ECO:0000256" key="6">
    <source>
        <dbReference type="SAM" id="Phobius"/>
    </source>
</evidence>
<evidence type="ECO:0000256" key="3">
    <source>
        <dbReference type="ARBA" id="ARBA00022989"/>
    </source>
</evidence>
<feature type="region of interest" description="Disordered" evidence="5">
    <location>
        <begin position="376"/>
        <end position="420"/>
    </location>
</feature>
<proteinExistence type="predicted"/>
<feature type="transmembrane region" description="Helical" evidence="6">
    <location>
        <begin position="256"/>
        <end position="273"/>
    </location>
</feature>
<keyword evidence="4 6" id="KW-0472">Membrane</keyword>
<feature type="transmembrane region" description="Helical" evidence="6">
    <location>
        <begin position="343"/>
        <end position="365"/>
    </location>
</feature>
<comment type="subcellular location">
    <subcellularLocation>
        <location evidence="1">Membrane</location>
        <topology evidence="1">Multi-pass membrane protein</topology>
    </subcellularLocation>
</comment>
<dbReference type="EMBL" id="KV875094">
    <property type="protein sequence ID" value="OIW32903.1"/>
    <property type="molecule type" value="Genomic_DNA"/>
</dbReference>
<dbReference type="STRING" id="1408157.A0A1J7IYS4"/>
<feature type="transmembrane region" description="Helical" evidence="6">
    <location>
        <begin position="453"/>
        <end position="480"/>
    </location>
</feature>
<keyword evidence="8" id="KW-1185">Reference proteome</keyword>
<evidence type="ECO:0000256" key="1">
    <source>
        <dbReference type="ARBA" id="ARBA00004141"/>
    </source>
</evidence>
<dbReference type="AlphaFoldDB" id="A0A1J7IYS4"/>
<sequence length="483" mass="51363">MSIGFSVPIVMLARSPVASGGTIARIMACFSIPRWLMCYVRLVTAGIVSTTAVYLLAVCSQELLNSCARYFSLHRRCRRLGDEEAAFPPKNERSAGRILVLWVLDNSLLMLSWFFTLIICIPLRYATGLEEPLGISLLLAIWTTTQALQSGIRTSALPILCLIRSKVRIVLSVACNPVLWTAMGLIAYAAAESHRSARPVEVVLSTLERNTTFTDLLMRRNHSDTGAYIDFRISIRESSNTDYAHRPTPDVAAGDVANAILSSGLVCWGLKLWEYRRRLLSTAGFTILVVSCAAALANVVLGPLLAKEILGPHSQPGYDLAFIARTVTLALGAPAVAKIGGDVGLNAAMVVVNGIMCQMLLGLGAGEWLTRLMEKGAEPGNNTQGDRITGHDARQGTPAPDERAGVAATSHGTTASSATKNTTTIASGVTVGINAAAMGTAHLYESGSDAAPYSALAMTVFGVATVGFTMIPQLGGWVVARVQ</sequence>
<dbReference type="InParanoid" id="A0A1J7IYS4"/>